<sequence length="200" mass="23553">MEMSEKDYKEAGLKLLPNGLAWNKWYGVVINKLFGGLAKMWAEIDAEANRALDEMNPQWATIMLPEWEELLGLPECNQTGQTIEERRNAAGYKWHLKGSLNPYFYMEWLSEAFGYEVVIVAYHQHHCLRACNYPLYTRREESRDDVYVYIKSKNPQRYFNVQDRANDPLRIGATNIVECILNKYKPAHVELMFKYEDEEV</sequence>
<accession>A0ABX5L0P0</accession>
<dbReference type="EMBL" id="QEWV01000003">
    <property type="protein sequence ID" value="PWD93011.1"/>
    <property type="molecule type" value="Genomic_DNA"/>
</dbReference>
<organism evidence="1 2">
    <name type="scientific">Ignatzschineria cameli</name>
    <dbReference type="NCBI Taxonomy" id="2182793"/>
    <lineage>
        <taxon>Bacteria</taxon>
        <taxon>Pseudomonadati</taxon>
        <taxon>Pseudomonadota</taxon>
        <taxon>Gammaproteobacteria</taxon>
        <taxon>Cardiobacteriales</taxon>
        <taxon>Ignatzschineriaceae</taxon>
        <taxon>Ignatzschineria</taxon>
    </lineage>
</organism>
<reference evidence="2" key="1">
    <citation type="submission" date="2018-05" db="EMBL/GenBank/DDBJ databases">
        <title>Ignatzschineria dubaiensis sp. nov., isolated from necrotic foot tissues of dromedaries (Camelus dromedarius) and associated maggots in Dubai, United Arab Emirates.</title>
        <authorList>
            <person name="Tsang C.C."/>
            <person name="Tang J.Y.M."/>
            <person name="Fong J.Y.H."/>
            <person name="Kinne J."/>
            <person name="Lee H.H."/>
            <person name="Joseph M."/>
            <person name="Jose S."/>
            <person name="Schuster R.K."/>
            <person name="Tang Y."/>
            <person name="Sivakumar S."/>
            <person name="Chen J.H.K."/>
            <person name="Teng J.L.L."/>
            <person name="Lau S.K.P."/>
            <person name="Wernery U."/>
            <person name="Woo P.C.Y."/>
        </authorList>
    </citation>
    <scope>NUCLEOTIDE SEQUENCE [LARGE SCALE GENOMIC DNA]</scope>
    <source>
        <strain evidence="2">UAE-HKU58</strain>
    </source>
</reference>
<evidence type="ECO:0008006" key="3">
    <source>
        <dbReference type="Google" id="ProtNLM"/>
    </source>
</evidence>
<dbReference type="Proteomes" id="UP000245217">
    <property type="component" value="Unassembled WGS sequence"/>
</dbReference>
<gene>
    <name evidence="1" type="ORF">DC078_04120</name>
</gene>
<comment type="caution">
    <text evidence="1">The sequence shown here is derived from an EMBL/GenBank/DDBJ whole genome shotgun (WGS) entry which is preliminary data.</text>
</comment>
<dbReference type="RefSeq" id="WP_109201335.1">
    <property type="nucleotide sequence ID" value="NZ_QEWS01000003.1"/>
</dbReference>
<name>A0ABX5L0P0_9GAMM</name>
<dbReference type="InterPro" id="IPR018755">
    <property type="entry name" value="Phage_Mu_Gp48"/>
</dbReference>
<keyword evidence="2" id="KW-1185">Reference proteome</keyword>
<evidence type="ECO:0000313" key="1">
    <source>
        <dbReference type="EMBL" id="PWD93011.1"/>
    </source>
</evidence>
<dbReference type="Pfam" id="PF10076">
    <property type="entry name" value="Phage_Mu_Gp48"/>
    <property type="match status" value="1"/>
</dbReference>
<proteinExistence type="predicted"/>
<protein>
    <recommendedName>
        <fullName evidence="3">DUF2313 domain-containing protein</fullName>
    </recommendedName>
</protein>
<evidence type="ECO:0000313" key="2">
    <source>
        <dbReference type="Proteomes" id="UP000245217"/>
    </source>
</evidence>